<evidence type="ECO:0000256" key="1">
    <source>
        <dbReference type="SAM" id="MobiDB-lite"/>
    </source>
</evidence>
<organism evidence="2 3">
    <name type="scientific">Nocardiopsis suaedae</name>
    <dbReference type="NCBI Taxonomy" id="3018444"/>
    <lineage>
        <taxon>Bacteria</taxon>
        <taxon>Bacillati</taxon>
        <taxon>Actinomycetota</taxon>
        <taxon>Actinomycetes</taxon>
        <taxon>Streptosporangiales</taxon>
        <taxon>Nocardiopsidaceae</taxon>
        <taxon>Nocardiopsis</taxon>
    </lineage>
</organism>
<gene>
    <name evidence="2" type="ORF">O4U47_28315</name>
</gene>
<keyword evidence="3" id="KW-1185">Reference proteome</keyword>
<evidence type="ECO:0000313" key="2">
    <source>
        <dbReference type="EMBL" id="MDA2808445.1"/>
    </source>
</evidence>
<reference evidence="2" key="1">
    <citation type="submission" date="2023-01" db="EMBL/GenBank/DDBJ databases">
        <title>Draft genome sequence of Nocardiopsis sp. LSu2-4 isolated from halophytes.</title>
        <authorList>
            <person name="Duangmal K."/>
            <person name="Chantavorakit T."/>
        </authorList>
    </citation>
    <scope>NUCLEOTIDE SEQUENCE</scope>
    <source>
        <strain evidence="2">LSu2-4</strain>
    </source>
</reference>
<dbReference type="EMBL" id="JAQFWP010000085">
    <property type="protein sequence ID" value="MDA2808445.1"/>
    <property type="molecule type" value="Genomic_DNA"/>
</dbReference>
<accession>A0ABT4TW45</accession>
<proteinExistence type="predicted"/>
<feature type="region of interest" description="Disordered" evidence="1">
    <location>
        <begin position="31"/>
        <end position="69"/>
    </location>
</feature>
<dbReference type="RefSeq" id="WP_270681039.1">
    <property type="nucleotide sequence ID" value="NZ_JAQFWP010000085.1"/>
</dbReference>
<dbReference type="Proteomes" id="UP001165685">
    <property type="component" value="Unassembled WGS sequence"/>
</dbReference>
<protein>
    <submittedName>
        <fullName evidence="2">Uncharacterized protein</fullName>
    </submittedName>
</protein>
<sequence length="69" mass="7757">MSWCGTGSGAVGEYLARREWCGIPDLAEDPAQTLLGKRRPGTERTAESGGPAQRIRDRRRRRSAEEDRR</sequence>
<comment type="caution">
    <text evidence="2">The sequence shown here is derived from an EMBL/GenBank/DDBJ whole genome shotgun (WGS) entry which is preliminary data.</text>
</comment>
<name>A0ABT4TW45_9ACTN</name>
<evidence type="ECO:0000313" key="3">
    <source>
        <dbReference type="Proteomes" id="UP001165685"/>
    </source>
</evidence>